<reference evidence="3 4" key="1">
    <citation type="submission" date="2020-02" db="EMBL/GenBank/DDBJ databases">
        <authorList>
            <person name="Ma Q."/>
            <person name="Huang Y."/>
            <person name="Song X."/>
            <person name="Pei D."/>
        </authorList>
    </citation>
    <scope>NUCLEOTIDE SEQUENCE [LARGE SCALE GENOMIC DNA]</scope>
    <source>
        <strain evidence="3">Sxm20200214</strain>
        <tissue evidence="3">Leaf</tissue>
    </source>
</reference>
<feature type="compositionally biased region" description="Acidic residues" evidence="1">
    <location>
        <begin position="115"/>
        <end position="125"/>
    </location>
</feature>
<protein>
    <recommendedName>
        <fullName evidence="2">Arabidopsis retrotransposon Orf1 C-terminal domain-containing protein</fullName>
    </recommendedName>
</protein>
<evidence type="ECO:0000313" key="4">
    <source>
        <dbReference type="Proteomes" id="UP000886595"/>
    </source>
</evidence>
<sequence length="378" mass="42533">MKNILILESLCSLNFTQLVIFGYIEVLRSVILCFIPLTLSPSLSSFQVSMTRTNKAKTEAKKQTAARKETALRGKALASEATGTGSELTSRQQVLAAKKSKVAEKRAGKNVAVSDNEESDAESADEPAPLKKARMSKGKEAVVERDRDKTPSIPQLYDHLKNGVAWTPTRFADTKLLSELGLDTDIEAMLKHLKMPKLGTMAYPFYKEVSCQFLSSLVVTYHDTQHAREGWGKITFKINGKAYNMSFKEIGRVMGFQDLENYLPPKVDELPAKLWNLISGNKRSAGTDKNSHIRHPSVRYLHRMLVHAFYPRKQAGTVTEEDLTLLFPAIQPYATHAQLPFSTELYAEFGLVSFFVGRLEHYRDWAWYTTVTTQSRSD</sequence>
<evidence type="ECO:0000313" key="3">
    <source>
        <dbReference type="EMBL" id="KAG2299224.1"/>
    </source>
</evidence>
<keyword evidence="4" id="KW-1185">Reference proteome</keyword>
<dbReference type="Pfam" id="PF03078">
    <property type="entry name" value="ATHILA"/>
    <property type="match status" value="1"/>
</dbReference>
<accession>A0A8X7S2I2</accession>
<dbReference type="Proteomes" id="UP000886595">
    <property type="component" value="Unassembled WGS sequence"/>
</dbReference>
<feature type="compositionally biased region" description="Basic and acidic residues" evidence="1">
    <location>
        <begin position="56"/>
        <end position="72"/>
    </location>
</feature>
<dbReference type="OrthoDB" id="1109520at2759"/>
<feature type="domain" description="Arabidopsis retrotransposon Orf1 C-terminal" evidence="2">
    <location>
        <begin position="108"/>
        <end position="366"/>
    </location>
</feature>
<dbReference type="EMBL" id="JAAMPC010000008">
    <property type="protein sequence ID" value="KAG2299224.1"/>
    <property type="molecule type" value="Genomic_DNA"/>
</dbReference>
<name>A0A8X7S2I2_BRACI</name>
<feature type="region of interest" description="Disordered" evidence="1">
    <location>
        <begin position="106"/>
        <end position="148"/>
    </location>
</feature>
<feature type="region of interest" description="Disordered" evidence="1">
    <location>
        <begin position="52"/>
        <end position="72"/>
    </location>
</feature>
<evidence type="ECO:0000256" key="1">
    <source>
        <dbReference type="SAM" id="MobiDB-lite"/>
    </source>
</evidence>
<organism evidence="3 4">
    <name type="scientific">Brassica carinata</name>
    <name type="common">Ethiopian mustard</name>
    <name type="synonym">Abyssinian cabbage</name>
    <dbReference type="NCBI Taxonomy" id="52824"/>
    <lineage>
        <taxon>Eukaryota</taxon>
        <taxon>Viridiplantae</taxon>
        <taxon>Streptophyta</taxon>
        <taxon>Embryophyta</taxon>
        <taxon>Tracheophyta</taxon>
        <taxon>Spermatophyta</taxon>
        <taxon>Magnoliopsida</taxon>
        <taxon>eudicotyledons</taxon>
        <taxon>Gunneridae</taxon>
        <taxon>Pentapetalae</taxon>
        <taxon>rosids</taxon>
        <taxon>malvids</taxon>
        <taxon>Brassicales</taxon>
        <taxon>Brassicaceae</taxon>
        <taxon>Brassiceae</taxon>
        <taxon>Brassica</taxon>
    </lineage>
</organism>
<comment type="caution">
    <text evidence="3">The sequence shown here is derived from an EMBL/GenBank/DDBJ whole genome shotgun (WGS) entry which is preliminary data.</text>
</comment>
<evidence type="ECO:0000259" key="2">
    <source>
        <dbReference type="Pfam" id="PF03078"/>
    </source>
</evidence>
<dbReference type="AlphaFoldDB" id="A0A8X7S2I2"/>
<dbReference type="InterPro" id="IPR004312">
    <property type="entry name" value="ATHILA_Orf1_C"/>
</dbReference>
<proteinExistence type="predicted"/>
<gene>
    <name evidence="3" type="ORF">Bca52824_035696</name>
</gene>
<feature type="compositionally biased region" description="Basic and acidic residues" evidence="1">
    <location>
        <begin position="137"/>
        <end position="148"/>
    </location>
</feature>